<dbReference type="GO" id="GO:0017119">
    <property type="term" value="C:Golgi transport complex"/>
    <property type="evidence" value="ECO:0007669"/>
    <property type="project" value="TreeGrafter"/>
</dbReference>
<evidence type="ECO:0000256" key="1">
    <source>
        <dbReference type="SAM" id="MobiDB-lite"/>
    </source>
</evidence>
<dbReference type="Pfam" id="PF20671">
    <property type="entry name" value="COG3_C"/>
    <property type="match status" value="1"/>
</dbReference>
<dbReference type="InterPro" id="IPR007265">
    <property type="entry name" value="COG_su3"/>
</dbReference>
<reference evidence="3 4" key="1">
    <citation type="submission" date="2015-03" db="EMBL/GenBank/DDBJ databases">
        <title>Draft genome of the nematode, Opisthorchis viverrini.</title>
        <authorList>
            <person name="Mitreva M."/>
        </authorList>
    </citation>
    <scope>NUCLEOTIDE SEQUENCE [LARGE SCALE GENOMIC DNA]</scope>
    <source>
        <strain evidence="3">Khon Kaen</strain>
    </source>
</reference>
<organism evidence="3 4">
    <name type="scientific">Opisthorchis viverrini</name>
    <name type="common">Southeast Asian liver fluke</name>
    <dbReference type="NCBI Taxonomy" id="6198"/>
    <lineage>
        <taxon>Eukaryota</taxon>
        <taxon>Metazoa</taxon>
        <taxon>Spiralia</taxon>
        <taxon>Lophotrochozoa</taxon>
        <taxon>Platyhelminthes</taxon>
        <taxon>Trematoda</taxon>
        <taxon>Digenea</taxon>
        <taxon>Opisthorchiida</taxon>
        <taxon>Opisthorchiata</taxon>
        <taxon>Opisthorchiidae</taxon>
        <taxon>Opisthorchis</taxon>
    </lineage>
</organism>
<dbReference type="PANTHER" id="PTHR13302">
    <property type="entry name" value="CONSERVED OLIGOMERIC GOLGI COMPLEX COMPONENT 3"/>
    <property type="match status" value="1"/>
</dbReference>
<accession>A0A1S8X482</accession>
<evidence type="ECO:0000313" key="3">
    <source>
        <dbReference type="EMBL" id="OON21522.1"/>
    </source>
</evidence>
<dbReference type="AlphaFoldDB" id="A0A1S8X482"/>
<dbReference type="GO" id="GO:0006891">
    <property type="term" value="P:intra-Golgi vesicle-mediated transport"/>
    <property type="evidence" value="ECO:0007669"/>
    <property type="project" value="TreeGrafter"/>
</dbReference>
<dbReference type="GO" id="GO:0006886">
    <property type="term" value="P:intracellular protein transport"/>
    <property type="evidence" value="ECO:0007669"/>
    <property type="project" value="InterPro"/>
</dbReference>
<feature type="region of interest" description="Disordered" evidence="1">
    <location>
        <begin position="38"/>
        <end position="61"/>
    </location>
</feature>
<dbReference type="EMBL" id="KV892099">
    <property type="protein sequence ID" value="OON21522.1"/>
    <property type="molecule type" value="Genomic_DNA"/>
</dbReference>
<feature type="compositionally biased region" description="Basic and acidic residues" evidence="1">
    <location>
        <begin position="51"/>
        <end position="61"/>
    </location>
</feature>
<dbReference type="PANTHER" id="PTHR13302:SF8">
    <property type="entry name" value="CONSERVED OLIGOMERIC GOLGI COMPLEX SUBUNIT 3"/>
    <property type="match status" value="1"/>
</dbReference>
<proteinExistence type="predicted"/>
<dbReference type="Proteomes" id="UP000243686">
    <property type="component" value="Unassembled WGS sequence"/>
</dbReference>
<protein>
    <recommendedName>
        <fullName evidence="2">Conserved oligomeric Golgi complex subunit 3 C-terminal domain-containing protein</fullName>
    </recommendedName>
</protein>
<gene>
    <name evidence="3" type="ORF">X801_02584</name>
</gene>
<sequence>MSVVNWDHVESSEAPLSEKQSEAIFLLSTLDSRSPLTPAATQLDDTSVADKNSEPSDSKIGELSDDIAQLEQVLTYFVNIDVAEADVVSPDNSFILLYGRFRSQGPKIRSMISLIEDRIENSSEYVQALLECQKFYLQHREELLAPIVRTGISDLVGKYPNDHCALLRTAGAFMVHTCEDETRLFCQFFNPELSTSLNQMLSTLCRCLYDAFRPLIIHINHVEILSELCDILKYELTDEHVTNSQLDMSAFAELCSMLLADVQERLIFRSHIYIKSQILGYEPSPGDLSYPEKLIMMNVSYSRS</sequence>
<evidence type="ECO:0000259" key="2">
    <source>
        <dbReference type="Pfam" id="PF20671"/>
    </source>
</evidence>
<dbReference type="GO" id="GO:0007030">
    <property type="term" value="P:Golgi organization"/>
    <property type="evidence" value="ECO:0007669"/>
    <property type="project" value="TreeGrafter"/>
</dbReference>
<dbReference type="GO" id="GO:0016020">
    <property type="term" value="C:membrane"/>
    <property type="evidence" value="ECO:0007669"/>
    <property type="project" value="InterPro"/>
</dbReference>
<feature type="domain" description="Conserved oligomeric Golgi complex subunit 3 C-terminal" evidence="2">
    <location>
        <begin position="95"/>
        <end position="295"/>
    </location>
</feature>
<keyword evidence="4" id="KW-1185">Reference proteome</keyword>
<evidence type="ECO:0000313" key="4">
    <source>
        <dbReference type="Proteomes" id="UP000243686"/>
    </source>
</evidence>
<dbReference type="GO" id="GO:0005801">
    <property type="term" value="C:cis-Golgi network"/>
    <property type="evidence" value="ECO:0007669"/>
    <property type="project" value="InterPro"/>
</dbReference>
<name>A0A1S8X482_OPIVI</name>
<dbReference type="InterPro" id="IPR048685">
    <property type="entry name" value="COG3_C"/>
</dbReference>